<dbReference type="InParanoid" id="A0A067QSQ9"/>
<reference evidence="1 2" key="1">
    <citation type="journal article" date="2014" name="Nat. Commun.">
        <title>Molecular traces of alternative social organization in a termite genome.</title>
        <authorList>
            <person name="Terrapon N."/>
            <person name="Li C."/>
            <person name="Robertson H.M."/>
            <person name="Ji L."/>
            <person name="Meng X."/>
            <person name="Booth W."/>
            <person name="Chen Z."/>
            <person name="Childers C.P."/>
            <person name="Glastad K.M."/>
            <person name="Gokhale K."/>
            <person name="Gowin J."/>
            <person name="Gronenberg W."/>
            <person name="Hermansen R.A."/>
            <person name="Hu H."/>
            <person name="Hunt B.G."/>
            <person name="Huylmans A.K."/>
            <person name="Khalil S.M."/>
            <person name="Mitchell R.D."/>
            <person name="Munoz-Torres M.C."/>
            <person name="Mustard J.A."/>
            <person name="Pan H."/>
            <person name="Reese J.T."/>
            <person name="Scharf M.E."/>
            <person name="Sun F."/>
            <person name="Vogel H."/>
            <person name="Xiao J."/>
            <person name="Yang W."/>
            <person name="Yang Z."/>
            <person name="Yang Z."/>
            <person name="Zhou J."/>
            <person name="Zhu J."/>
            <person name="Brent C.S."/>
            <person name="Elsik C.G."/>
            <person name="Goodisman M.A."/>
            <person name="Liberles D.A."/>
            <person name="Roe R.M."/>
            <person name="Vargo E.L."/>
            <person name="Vilcinskas A."/>
            <person name="Wang J."/>
            <person name="Bornberg-Bauer E."/>
            <person name="Korb J."/>
            <person name="Zhang G."/>
            <person name="Liebig J."/>
        </authorList>
    </citation>
    <scope>NUCLEOTIDE SEQUENCE [LARGE SCALE GENOMIC DNA]</scope>
    <source>
        <tissue evidence="1">Whole organism</tissue>
    </source>
</reference>
<sequence>MLHNHQSGRHCSPVQSEHQLDIHAKQILWSLPVLPLLSQSWMVGRGVQGPEYVQCLHEADIPVFITHAKIVIPLLLTCKLTDESHTLLGSCRTSLGHVLSALTSSIASLQNLLS</sequence>
<gene>
    <name evidence="1" type="ORF">L798_04016</name>
</gene>
<evidence type="ECO:0000313" key="2">
    <source>
        <dbReference type="Proteomes" id="UP000027135"/>
    </source>
</evidence>
<organism evidence="1 2">
    <name type="scientific">Zootermopsis nevadensis</name>
    <name type="common">Dampwood termite</name>
    <dbReference type="NCBI Taxonomy" id="136037"/>
    <lineage>
        <taxon>Eukaryota</taxon>
        <taxon>Metazoa</taxon>
        <taxon>Ecdysozoa</taxon>
        <taxon>Arthropoda</taxon>
        <taxon>Hexapoda</taxon>
        <taxon>Insecta</taxon>
        <taxon>Pterygota</taxon>
        <taxon>Neoptera</taxon>
        <taxon>Polyneoptera</taxon>
        <taxon>Dictyoptera</taxon>
        <taxon>Blattodea</taxon>
        <taxon>Blattoidea</taxon>
        <taxon>Termitoidae</taxon>
        <taxon>Termopsidae</taxon>
        <taxon>Zootermopsis</taxon>
    </lineage>
</organism>
<protein>
    <submittedName>
        <fullName evidence="1">Uncharacterized protein</fullName>
    </submittedName>
</protein>
<proteinExistence type="predicted"/>
<dbReference type="AlphaFoldDB" id="A0A067QSQ9"/>
<name>A0A067QSQ9_ZOONE</name>
<accession>A0A067QSQ9</accession>
<keyword evidence="2" id="KW-1185">Reference proteome</keyword>
<evidence type="ECO:0000313" key="1">
    <source>
        <dbReference type="EMBL" id="KDR06419.1"/>
    </source>
</evidence>
<dbReference type="Proteomes" id="UP000027135">
    <property type="component" value="Unassembled WGS sequence"/>
</dbReference>
<dbReference type="EMBL" id="KK853598">
    <property type="protein sequence ID" value="KDR06419.1"/>
    <property type="molecule type" value="Genomic_DNA"/>
</dbReference>